<protein>
    <submittedName>
        <fullName evidence="2">Uncharacterized protein</fullName>
    </submittedName>
</protein>
<gene>
    <name evidence="2" type="ORF">SNE40_015654</name>
</gene>
<feature type="compositionally biased region" description="Polar residues" evidence="1">
    <location>
        <begin position="109"/>
        <end position="129"/>
    </location>
</feature>
<dbReference type="Proteomes" id="UP001347796">
    <property type="component" value="Unassembled WGS sequence"/>
</dbReference>
<keyword evidence="3" id="KW-1185">Reference proteome</keyword>
<organism evidence="2 3">
    <name type="scientific">Patella caerulea</name>
    <name type="common">Rayed Mediterranean limpet</name>
    <dbReference type="NCBI Taxonomy" id="87958"/>
    <lineage>
        <taxon>Eukaryota</taxon>
        <taxon>Metazoa</taxon>
        <taxon>Spiralia</taxon>
        <taxon>Lophotrochozoa</taxon>
        <taxon>Mollusca</taxon>
        <taxon>Gastropoda</taxon>
        <taxon>Patellogastropoda</taxon>
        <taxon>Patelloidea</taxon>
        <taxon>Patellidae</taxon>
        <taxon>Patella</taxon>
    </lineage>
</organism>
<sequence length="201" mass="22521">MGNNRWHPNEQTQQSEDMEALLSSLNSDKDVIVVPSDEAGNAGDHGIEDDVAAELEVGGTEVNTDVNVEDTVEEVMAHIQKDDDDDVVDEHISIQPLTTRRLLQLMKSSRNCQSPPIHSTASTETSYTPDQDVEPEVLSDSQQRELIKMALNQRRSSFQLHLSSLVTESRNERIAEWFKTSTPEDEGPFLLEEISDFSNQV</sequence>
<dbReference type="AlphaFoldDB" id="A0AAN8JIF5"/>
<evidence type="ECO:0000256" key="1">
    <source>
        <dbReference type="SAM" id="MobiDB-lite"/>
    </source>
</evidence>
<feature type="region of interest" description="Disordered" evidence="1">
    <location>
        <begin position="109"/>
        <end position="139"/>
    </location>
</feature>
<comment type="caution">
    <text evidence="2">The sequence shown here is derived from an EMBL/GenBank/DDBJ whole genome shotgun (WGS) entry which is preliminary data.</text>
</comment>
<evidence type="ECO:0000313" key="2">
    <source>
        <dbReference type="EMBL" id="KAK6177580.1"/>
    </source>
</evidence>
<dbReference type="EMBL" id="JAZGQO010000010">
    <property type="protein sequence ID" value="KAK6177580.1"/>
    <property type="molecule type" value="Genomic_DNA"/>
</dbReference>
<evidence type="ECO:0000313" key="3">
    <source>
        <dbReference type="Proteomes" id="UP001347796"/>
    </source>
</evidence>
<proteinExistence type="predicted"/>
<accession>A0AAN8JIF5</accession>
<name>A0AAN8JIF5_PATCE</name>
<reference evidence="2 3" key="1">
    <citation type="submission" date="2024-01" db="EMBL/GenBank/DDBJ databases">
        <title>The genome of the rayed Mediterranean limpet Patella caerulea (Linnaeus, 1758).</title>
        <authorList>
            <person name="Anh-Thu Weber A."/>
            <person name="Halstead-Nussloch G."/>
        </authorList>
    </citation>
    <scope>NUCLEOTIDE SEQUENCE [LARGE SCALE GENOMIC DNA]</scope>
    <source>
        <strain evidence="2">AATW-2023a</strain>
        <tissue evidence="2">Whole specimen</tissue>
    </source>
</reference>